<name>A8X1G9_CAEBR</name>
<dbReference type="WormBase" id="CBG05860">
    <property type="protein sequence ID" value="CBP15425"/>
    <property type="gene ID" value="WBGene00028229"/>
</dbReference>
<reference evidence="2 3" key="2">
    <citation type="journal article" date="2011" name="PLoS Genet.">
        <title>Caenorhabditis briggsae recombinant inbred line genotypes reveal inter-strain incompatibility and the evolution of recombination.</title>
        <authorList>
            <person name="Ross J.A."/>
            <person name="Koboldt D.C."/>
            <person name="Staisch J.E."/>
            <person name="Chamberlin H.M."/>
            <person name="Gupta B.P."/>
            <person name="Miller R.D."/>
            <person name="Baird S.E."/>
            <person name="Haag E.S."/>
        </authorList>
    </citation>
    <scope>NUCLEOTIDE SEQUENCE [LARGE SCALE GENOMIC DNA]</scope>
    <source>
        <strain evidence="2 3">AF16</strain>
    </source>
</reference>
<feature type="transmembrane region" description="Helical" evidence="1">
    <location>
        <begin position="136"/>
        <end position="154"/>
    </location>
</feature>
<dbReference type="FunCoup" id="A8X1G9">
    <property type="interactions" value="1366"/>
</dbReference>
<dbReference type="HOGENOM" id="CLU_1148089_0_0_1"/>
<keyword evidence="1" id="KW-1133">Transmembrane helix</keyword>
<evidence type="ECO:0000313" key="4">
    <source>
        <dbReference type="WormBase" id="CBG05860"/>
    </source>
</evidence>
<keyword evidence="3" id="KW-1185">Reference proteome</keyword>
<accession>A8X1G9</accession>
<evidence type="ECO:0000313" key="2">
    <source>
        <dbReference type="EMBL" id="CAP26479.2"/>
    </source>
</evidence>
<dbReference type="eggNOG" id="ENOG502TG6W">
    <property type="taxonomic scope" value="Eukaryota"/>
</dbReference>
<proteinExistence type="predicted"/>
<keyword evidence="1" id="KW-0472">Membrane</keyword>
<dbReference type="Proteomes" id="UP000008549">
    <property type="component" value="Unassembled WGS sequence"/>
</dbReference>
<dbReference type="OMA" id="HFTARYL"/>
<evidence type="ECO:0000256" key="1">
    <source>
        <dbReference type="SAM" id="Phobius"/>
    </source>
</evidence>
<dbReference type="KEGG" id="cbr:CBG_05860"/>
<dbReference type="EMBL" id="HE600909">
    <property type="protein sequence ID" value="CAP26479.2"/>
    <property type="molecule type" value="Genomic_DNA"/>
</dbReference>
<dbReference type="AlphaFoldDB" id="A8X1G9"/>
<protein>
    <submittedName>
        <fullName evidence="2">Protein CBG05860</fullName>
    </submittedName>
</protein>
<sequence length="274" mass="31151">MSNVVCPREFLGLVHPKSKMESLSKSSKMNGGFLDWIDTRIHDKKHFTARYLAHLSEISGMQSDTIAKVLGTVLFLILTFCDQAHFFANSILIGVPLLLVFYYPEEKPADESLYIYFPTFGGITLFDKNLENIPCYYVFKLVLFLLFYVPPYSLNKRIFELLSKDVGVENTIQNGSSQKHSVQKLTEKSTKTAVSRKPTSKSVMTDVTQLTATPSPLYVQSIPKNSDVKVTIIEEYYREEELLSPNGTVIDRVVSGPFRKETTRIENKNNKNIQ</sequence>
<dbReference type="CTD" id="8575151"/>
<dbReference type="InParanoid" id="A8X1G9"/>
<dbReference type="RefSeq" id="XP_002633154.2">
    <property type="nucleotide sequence ID" value="XM_002633108.2"/>
</dbReference>
<feature type="transmembrane region" description="Helical" evidence="1">
    <location>
        <begin position="86"/>
        <end position="104"/>
    </location>
</feature>
<reference evidence="2 3" key="1">
    <citation type="journal article" date="2003" name="PLoS Biol.">
        <title>The genome sequence of Caenorhabditis briggsae: a platform for comparative genomics.</title>
        <authorList>
            <person name="Stein L.D."/>
            <person name="Bao Z."/>
            <person name="Blasiar D."/>
            <person name="Blumenthal T."/>
            <person name="Brent M.R."/>
            <person name="Chen N."/>
            <person name="Chinwalla A."/>
            <person name="Clarke L."/>
            <person name="Clee C."/>
            <person name="Coghlan A."/>
            <person name="Coulson A."/>
            <person name="D'Eustachio P."/>
            <person name="Fitch D.H."/>
            <person name="Fulton L.A."/>
            <person name="Fulton R.E."/>
            <person name="Griffiths-Jones S."/>
            <person name="Harris T.W."/>
            <person name="Hillier L.W."/>
            <person name="Kamath R."/>
            <person name="Kuwabara P.E."/>
            <person name="Mardis E.R."/>
            <person name="Marra M.A."/>
            <person name="Miner T.L."/>
            <person name="Minx P."/>
            <person name="Mullikin J.C."/>
            <person name="Plumb R.W."/>
            <person name="Rogers J."/>
            <person name="Schein J.E."/>
            <person name="Sohrmann M."/>
            <person name="Spieth J."/>
            <person name="Stajich J.E."/>
            <person name="Wei C."/>
            <person name="Willey D."/>
            <person name="Wilson R.K."/>
            <person name="Durbin R."/>
            <person name="Waterston R.H."/>
        </authorList>
    </citation>
    <scope>NUCLEOTIDE SEQUENCE [LARGE SCALE GENOMIC DNA]</scope>
    <source>
        <strain evidence="2 3">AF16</strain>
    </source>
</reference>
<keyword evidence="1" id="KW-0812">Transmembrane</keyword>
<organism evidence="2 3">
    <name type="scientific">Caenorhabditis briggsae</name>
    <dbReference type="NCBI Taxonomy" id="6238"/>
    <lineage>
        <taxon>Eukaryota</taxon>
        <taxon>Metazoa</taxon>
        <taxon>Ecdysozoa</taxon>
        <taxon>Nematoda</taxon>
        <taxon>Chromadorea</taxon>
        <taxon>Rhabditida</taxon>
        <taxon>Rhabditina</taxon>
        <taxon>Rhabditomorpha</taxon>
        <taxon>Rhabditoidea</taxon>
        <taxon>Rhabditidae</taxon>
        <taxon>Peloderinae</taxon>
        <taxon>Caenorhabditis</taxon>
    </lineage>
</organism>
<evidence type="ECO:0000313" key="3">
    <source>
        <dbReference type="Proteomes" id="UP000008549"/>
    </source>
</evidence>
<gene>
    <name evidence="2 4" type="ORF">CBG05860</name>
    <name evidence="2" type="ORF">CBG_05860</name>
</gene>
<dbReference type="GeneID" id="8575151"/>